<dbReference type="EMBL" id="QFFJ01000002">
    <property type="protein sequence ID" value="RBL90428.1"/>
    <property type="molecule type" value="Genomic_DNA"/>
</dbReference>
<dbReference type="CDD" id="cd00063">
    <property type="entry name" value="FN3"/>
    <property type="match status" value="1"/>
</dbReference>
<dbReference type="InterPro" id="IPR036116">
    <property type="entry name" value="FN3_sf"/>
</dbReference>
<evidence type="ECO:0000259" key="2">
    <source>
        <dbReference type="PROSITE" id="PS50853"/>
    </source>
</evidence>
<gene>
    <name evidence="3" type="ORF">DF182_28625</name>
</gene>
<dbReference type="PROSITE" id="PS50853">
    <property type="entry name" value="FN3"/>
    <property type="match status" value="1"/>
</dbReference>
<dbReference type="Proteomes" id="UP000253410">
    <property type="component" value="Unassembled WGS sequence"/>
</dbReference>
<accession>A0A365XWG7</accession>
<feature type="signal peptide" evidence="1">
    <location>
        <begin position="1"/>
        <end position="25"/>
    </location>
</feature>
<dbReference type="Gene3D" id="2.60.40.10">
    <property type="entry name" value="Immunoglobulins"/>
    <property type="match status" value="1"/>
</dbReference>
<comment type="caution">
    <text evidence="3">The sequence shown here is derived from an EMBL/GenBank/DDBJ whole genome shotgun (WGS) entry which is preliminary data.</text>
</comment>
<evidence type="ECO:0000313" key="4">
    <source>
        <dbReference type="Proteomes" id="UP000253410"/>
    </source>
</evidence>
<keyword evidence="1" id="KW-0732">Signal</keyword>
<organism evidence="3 4">
    <name type="scientific">Chitinophaga flava</name>
    <dbReference type="NCBI Taxonomy" id="2259036"/>
    <lineage>
        <taxon>Bacteria</taxon>
        <taxon>Pseudomonadati</taxon>
        <taxon>Bacteroidota</taxon>
        <taxon>Chitinophagia</taxon>
        <taxon>Chitinophagales</taxon>
        <taxon>Chitinophagaceae</taxon>
        <taxon>Chitinophaga</taxon>
    </lineage>
</organism>
<dbReference type="Pfam" id="PF00041">
    <property type="entry name" value="fn3"/>
    <property type="match status" value="1"/>
</dbReference>
<reference evidence="3 4" key="1">
    <citation type="submission" date="2018-05" db="EMBL/GenBank/DDBJ databases">
        <title>Chitinophaga sp. K3CV102501T nov., isolated from isolated from a monsoon evergreen broad-leaved forest soil.</title>
        <authorList>
            <person name="Lv Y."/>
        </authorList>
    </citation>
    <scope>NUCLEOTIDE SEQUENCE [LARGE SCALE GENOMIC DNA]</scope>
    <source>
        <strain evidence="3 4">GDMCC 1.1325</strain>
    </source>
</reference>
<sequence>MGMTPVFRFLLCMTLLMFMQKPTHAQQYPVTASTQIIPPYSVYLPDYAVPGSDKLRVILVQNDLTKPSYDVRLQMTVERNGTLIMRTAPAFNPRPLTLSAGVPTIISGADLADYLNTNNIEFSGGFSRDSYERTRSLPEGSYRITFTAFDYRRPQVQVSNTGANIFFFQKNDPPLLNMPICGSRVEKRDPQFLTFSWSSRNTPNPLEGGGTEYIFSLYEIKPKNSNPDYIVRSTRPIYTITTEQNTIAYGPGEPALTDSMEYVWIVQARDKSGRDMFSNQGLSQSCRFTYLGNNPFETNKIGKPTLSGQATGERTIRLSWQLAPDNVNYRVDAYRVQYRAAKKDGVEYDWRTAESPRDTVLNVNSLEPGRSYEARLQWLVAGVYGPFSDIVTVTTKPSRTFTCGDPALLQTPQNSTPLPTAMAGSIFRIGHFDVMLTEVTGGDGVFSGRGKVITPGFGTGMLLQFNRISVNTDLVVTRGEMQAVTDGIDKFVSDAVKHQRGGDEVGQVKTGDLVPDITTKLHLFTKENIVVDTDKGTITLKDSNTGQEEVINYKEKGKTLPLVIEDTDGNLYNVDKSGKVTSAGTRDKGLAGNPEALAALKKLDLSNGMITFSVKDSKYAFDSWKDSYFGKPVLDSSYEKLADGRYRVSAKAIVPGEQDQVIATLVNTKDIDRSKIKFVSGKGIVYPADSTKDGFVITLTGGPASDAQEVYAVYTKGGKYISMGKLLVASYAPKQKRVVLVPVGYSTDVPVDAISKALKDAYEKIGVTYTVVKDESFRANKDWDRNKDTILQDSKSGFLGNGFTGEEKAMRKAYSKNHDIDKDATYLFVVNEVALTDGDLLGKMPRQSQFGFIFTKNATPENIARTVAHETGHGAFTLEHTFSAGIGLDKGSTDNLMDYNNGYSLLKYQWDVVHDPGHVWGIFENEEEQESIGFDSIGVFKDLRNEATNTYTFITPAGTYITLPATASNLKFSTLDRTFYKLNGVVNTNQPSEDLMPLGALLSFSLNEKTYTADFKGKTFNGYGIGGKDFYEDVYTGQEHPRSGIAVFMGVGEDPVTRDRRFISYASRFGALQATISVPSTYYGAGTFNNNLAVTDINFIDAFLNMEEMLKSKAGENKLLVLPMKNLYLTNAKTTFPYKGGQTVNITEFLLSVLAPDSPVKDYITFYTVANFKANELEGFKDCMGMGIRIEDFIQSYRKMQLQTVDPSYGPRVFAKVKELTMTELAMAAKSNVNLVTDLHTAVLAGKSAADIHTILVNNYSKCAMNALELKDRLYILNQLLGKVMNNDLWYTDPHWYTSNDGYFIVRDLLQTTPQKDQLEILKNGLMANNYQWLRTLWREGNKWLNGVGYDDVRGVFDLINPWVLENYAELGIQPTQKTSTDQMSGMGPVKYYPGEEEFLIGAKPVELYHVNKFFDYWTDYSGTTAEFNDNGKVVLAQEYTMRELPNTFLDKLLDEAPRNTIVKVELNEAFNPLEPVTITAVRNFYENGFEIGKRHVVPAYMAMVYDTDVKRTLKSRAIREVLDFVAVATAVLAAPETGGGSLAAYSAFAIRAAAVISSTDVLIQRSRNDLTPANYDKYKGFYERWDMVKAASDYTSLMAAGANGLAWGASKLRGFQLFNRTIAEVGPVLDGTPTALGDLSNGWSTIRNIPKDPPPGGWGFSLDNSRLFNKASGLKLEGVAGQAKMARVAGFAEEAHVNAFFSMGAREGGVAEDWVMMSEPGSKLLVSKAGVLTKYVDEVGDAVGEVTGTMIGKGELVETAGGMRVTVANGQGGESVGTLTPTIYNGTATVTGYAIAGSASNGMADILVATRPNYAPQLLYASAKAYELILTKVKEQGKCIACKRFTEEICKKFDALYKKAGITNSGGIRELCARLNPKNVSSVLDYLLAMPLTDLTSFLGDINVTSDNTNHISQHVEELDTQLLEAWMVVATARREVSVNYQADFPALKEVKLARASSSFMTNIGQDEGFIEALSPIKGMPCKTCKNPSKPINQYLSEYVKDFKYFSDNYNFEGLWKDLKQDWVGIVYGAAFQLRVLRAHPELFNGNVVFDANLDETEDGLEGDDADGGTRTKCRFDIKVTTPTGIKYMEFKSWGASTLRDFLASASKRSQFEKQLGVYLKNVSSLNQLSCIFDSKKLTLDKAKGVVQAAFRDRFAEWYDSDDSGLGDTKMQQLFGLNKRAFQAAINDLNSPIYQFVIIL</sequence>
<name>A0A365XWG7_9BACT</name>
<protein>
    <recommendedName>
        <fullName evidence="2">Fibronectin type-III domain-containing protein</fullName>
    </recommendedName>
</protein>
<dbReference type="SUPFAM" id="SSF49265">
    <property type="entry name" value="Fibronectin type III"/>
    <property type="match status" value="1"/>
</dbReference>
<evidence type="ECO:0000256" key="1">
    <source>
        <dbReference type="SAM" id="SignalP"/>
    </source>
</evidence>
<feature type="chain" id="PRO_5016826143" description="Fibronectin type-III domain-containing protein" evidence="1">
    <location>
        <begin position="26"/>
        <end position="2201"/>
    </location>
</feature>
<dbReference type="OrthoDB" id="1521695at2"/>
<keyword evidence="4" id="KW-1185">Reference proteome</keyword>
<proteinExistence type="predicted"/>
<dbReference type="InterPro" id="IPR003961">
    <property type="entry name" value="FN3_dom"/>
</dbReference>
<feature type="domain" description="Fibronectin type-III" evidence="2">
    <location>
        <begin position="300"/>
        <end position="398"/>
    </location>
</feature>
<dbReference type="InterPro" id="IPR013783">
    <property type="entry name" value="Ig-like_fold"/>
</dbReference>
<evidence type="ECO:0000313" key="3">
    <source>
        <dbReference type="EMBL" id="RBL90428.1"/>
    </source>
</evidence>